<dbReference type="EMBL" id="FJOG01000019">
    <property type="protein sequence ID" value="CZR61868.1"/>
    <property type="molecule type" value="Genomic_DNA"/>
</dbReference>
<evidence type="ECO:0000313" key="2">
    <source>
        <dbReference type="Proteomes" id="UP000184330"/>
    </source>
</evidence>
<gene>
    <name evidence="1" type="ORF">PAC_11765</name>
</gene>
<sequence length="333" mass="36884">MSVLPTRIRQNIRDHITSPTCPLILKTTSVTTTLGYPVTLDPEWTMLWKTLQAYYPDSSTFVPTIASTIITWCDALMSWLESEENEEDVEKLLEALKARSRLELCLEISPTSNRPTTAWRTNKSVFVIALPKAEVVQQSTVLAAFATDLLNLFTASPVMGASSLATKISQVDDPDDWADLDLGSPKAIAKPTIAMKQDEGDDPIPEVSTLPRPEELTKRPPYWLVVKQEGAMRVVVEGSHAQSLACLEAYLRRWCRGEASRVNRPPVVEIKLQESAFGLGLMNDKLTMEAIRGREVSAMLVLVFVESVLGYAPVAGNSSVGSVWEFKRTKGFK</sequence>
<dbReference type="AlphaFoldDB" id="A0A1L7X9Z3"/>
<reference evidence="1 2" key="1">
    <citation type="submission" date="2016-03" db="EMBL/GenBank/DDBJ databases">
        <authorList>
            <person name="Ploux O."/>
        </authorList>
    </citation>
    <scope>NUCLEOTIDE SEQUENCE [LARGE SCALE GENOMIC DNA]</scope>
    <source>
        <strain evidence="1 2">UAMH 11012</strain>
    </source>
</reference>
<proteinExistence type="predicted"/>
<organism evidence="1 2">
    <name type="scientific">Phialocephala subalpina</name>
    <dbReference type="NCBI Taxonomy" id="576137"/>
    <lineage>
        <taxon>Eukaryota</taxon>
        <taxon>Fungi</taxon>
        <taxon>Dikarya</taxon>
        <taxon>Ascomycota</taxon>
        <taxon>Pezizomycotina</taxon>
        <taxon>Leotiomycetes</taxon>
        <taxon>Helotiales</taxon>
        <taxon>Mollisiaceae</taxon>
        <taxon>Phialocephala</taxon>
        <taxon>Phialocephala fortinii species complex</taxon>
    </lineage>
</organism>
<keyword evidence="2" id="KW-1185">Reference proteome</keyword>
<accession>A0A1L7X9Z3</accession>
<dbReference type="OrthoDB" id="4926491at2759"/>
<dbReference type="Proteomes" id="UP000184330">
    <property type="component" value="Unassembled WGS sequence"/>
</dbReference>
<protein>
    <submittedName>
        <fullName evidence="1">Uncharacterized protein</fullName>
    </submittedName>
</protein>
<name>A0A1L7X9Z3_9HELO</name>
<evidence type="ECO:0000313" key="1">
    <source>
        <dbReference type="EMBL" id="CZR61868.1"/>
    </source>
</evidence>